<organism evidence="2 3">
    <name type="scientific">Dryococelus australis</name>
    <dbReference type="NCBI Taxonomy" id="614101"/>
    <lineage>
        <taxon>Eukaryota</taxon>
        <taxon>Metazoa</taxon>
        <taxon>Ecdysozoa</taxon>
        <taxon>Arthropoda</taxon>
        <taxon>Hexapoda</taxon>
        <taxon>Insecta</taxon>
        <taxon>Pterygota</taxon>
        <taxon>Neoptera</taxon>
        <taxon>Polyneoptera</taxon>
        <taxon>Phasmatodea</taxon>
        <taxon>Verophasmatodea</taxon>
        <taxon>Anareolatae</taxon>
        <taxon>Phasmatidae</taxon>
        <taxon>Eurycanthinae</taxon>
        <taxon>Dryococelus</taxon>
    </lineage>
</organism>
<keyword evidence="3" id="KW-1185">Reference proteome</keyword>
<feature type="region of interest" description="Disordered" evidence="1">
    <location>
        <begin position="188"/>
        <end position="207"/>
    </location>
</feature>
<feature type="compositionally biased region" description="Polar residues" evidence="1">
    <location>
        <begin position="16"/>
        <end position="33"/>
    </location>
</feature>
<proteinExistence type="predicted"/>
<protein>
    <submittedName>
        <fullName evidence="2">Uncharacterized protein</fullName>
    </submittedName>
</protein>
<feature type="region of interest" description="Disordered" evidence="1">
    <location>
        <begin position="16"/>
        <end position="37"/>
    </location>
</feature>
<comment type="caution">
    <text evidence="2">The sequence shown here is derived from an EMBL/GenBank/DDBJ whole genome shotgun (WGS) entry which is preliminary data.</text>
</comment>
<feature type="region of interest" description="Disordered" evidence="1">
    <location>
        <begin position="477"/>
        <end position="547"/>
    </location>
</feature>
<accession>A0ABQ9GC05</accession>
<reference evidence="2 3" key="1">
    <citation type="submission" date="2023-02" db="EMBL/GenBank/DDBJ databases">
        <title>LHISI_Scaffold_Assembly.</title>
        <authorList>
            <person name="Stuart O.P."/>
            <person name="Cleave R."/>
            <person name="Magrath M.J.L."/>
            <person name="Mikheyev A.S."/>
        </authorList>
    </citation>
    <scope>NUCLEOTIDE SEQUENCE [LARGE SCALE GENOMIC DNA]</scope>
    <source>
        <strain evidence="2">Daus_M_001</strain>
        <tissue evidence="2">Leg muscle</tissue>
    </source>
</reference>
<gene>
    <name evidence="2" type="ORF">PR048_030604</name>
</gene>
<name>A0ABQ9GC05_9NEOP</name>
<evidence type="ECO:0000256" key="1">
    <source>
        <dbReference type="SAM" id="MobiDB-lite"/>
    </source>
</evidence>
<dbReference type="Proteomes" id="UP001159363">
    <property type="component" value="Chromosome 13"/>
</dbReference>
<evidence type="ECO:0000313" key="2">
    <source>
        <dbReference type="EMBL" id="KAJ8869051.1"/>
    </source>
</evidence>
<dbReference type="EMBL" id="JARBHB010000014">
    <property type="protein sequence ID" value="KAJ8869051.1"/>
    <property type="molecule type" value="Genomic_DNA"/>
</dbReference>
<sequence length="547" mass="59709">MTPQFSVSILDPISDQVSNHDGATGHQITSRSSGAVLAHEGRPRPFANSEVARELPSSEYVLSGGSELTKLSSRRIPLSSPFRIGQQLFVHVQNYSLASKKQAKAGRGRVGRVHSSNGTGGVELSAVPSSSALISSEVSGRVLIHDTCVRFAGRGGSLRERAIETETLEKSVVFQGLVGVRRRTRVAVSHPTSGSRHEDGYRRPEVATAGRQVSRRLYRDLHCPCQPHFISQSAPSSILPRGSPAIAVSFSACSSQSGPNTRFKASRKPRRCSGLTTRLPLERTEGRRDELSFVNPCPRGSPVPLSFHSGAAPRSPCFTLVGSQDLDVKSRPNLSTPDPRAANQWMGTYASKRTPLCPKACYTRFTFLGKKVYTSRVQVSYPLVEDRPIMNAVKHRVVSDVVWTNRTMVSSNTDANRNGILAFFNLRVYRRFFTMTTEMGTRQKLSSVPGNRYFTTEIWPALNIEVLRADEGEARRVRSSVGMKGKGATGDPRENPPTSGIVRHDSPIRKFGSNAAGIEPGSPRWEASSLTPTPLPPPLPHTSSFTP</sequence>
<evidence type="ECO:0000313" key="3">
    <source>
        <dbReference type="Proteomes" id="UP001159363"/>
    </source>
</evidence>
<feature type="compositionally biased region" description="Basic and acidic residues" evidence="1">
    <location>
        <begin position="195"/>
        <end position="205"/>
    </location>
</feature>